<sequence length="130" mass="14635">MKIYRTNDVALTFLNDIPAIGPRLPSKEDALKVAKSYLGMIDQLSREKKGNPRCSIRFLKQSDGRYTLVIKGTEMALETLSNLDELMLQRFKRGLKRNLFILTCFFDEPEGKLSCLALTEGMGAVLYSPG</sequence>
<dbReference type="EMBL" id="FOOX01000013">
    <property type="protein sequence ID" value="SFG99258.1"/>
    <property type="molecule type" value="Genomic_DNA"/>
</dbReference>
<dbReference type="Proteomes" id="UP000199337">
    <property type="component" value="Unassembled WGS sequence"/>
</dbReference>
<gene>
    <name evidence="1" type="ORF">SAMN05660649_03434</name>
</gene>
<organism evidence="1 2">
    <name type="scientific">Desulfotruncus arcticus DSM 17038</name>
    <dbReference type="NCBI Taxonomy" id="1121424"/>
    <lineage>
        <taxon>Bacteria</taxon>
        <taxon>Bacillati</taxon>
        <taxon>Bacillota</taxon>
        <taxon>Clostridia</taxon>
        <taxon>Eubacteriales</taxon>
        <taxon>Desulfallaceae</taxon>
        <taxon>Desulfotruncus</taxon>
    </lineage>
</organism>
<dbReference type="AlphaFoldDB" id="A0A1I2WCY2"/>
<name>A0A1I2WCY2_9FIRM</name>
<accession>A0A1I2WCY2</accession>
<dbReference type="OrthoDB" id="1808080at2"/>
<proteinExistence type="predicted"/>
<keyword evidence="2" id="KW-1185">Reference proteome</keyword>
<evidence type="ECO:0000313" key="2">
    <source>
        <dbReference type="Proteomes" id="UP000199337"/>
    </source>
</evidence>
<dbReference type="RefSeq" id="WP_131820779.1">
    <property type="nucleotide sequence ID" value="NZ_FOOX01000013.1"/>
</dbReference>
<protein>
    <submittedName>
        <fullName evidence="1">Uncharacterized protein</fullName>
    </submittedName>
</protein>
<evidence type="ECO:0000313" key="1">
    <source>
        <dbReference type="EMBL" id="SFG99258.1"/>
    </source>
</evidence>
<dbReference type="STRING" id="341036.SAMN05660649_03434"/>
<reference evidence="2" key="1">
    <citation type="submission" date="2016-10" db="EMBL/GenBank/DDBJ databases">
        <authorList>
            <person name="Varghese N."/>
            <person name="Submissions S."/>
        </authorList>
    </citation>
    <scope>NUCLEOTIDE SEQUENCE [LARGE SCALE GENOMIC DNA]</scope>
    <source>
        <strain evidence="2">DSM 17038</strain>
    </source>
</reference>